<reference evidence="12 13" key="1">
    <citation type="journal article" date="2018" name="Mol. Ecol.">
        <title>The obligate alkalophilic soda-lake fungus Sodiomyces alkalinus has shifted to a protein diet.</title>
        <authorList>
            <person name="Grum-Grzhimaylo A.A."/>
            <person name="Falkoski D.L."/>
            <person name="van den Heuvel J."/>
            <person name="Valero-Jimenez C.A."/>
            <person name="Min B."/>
            <person name="Choi I.G."/>
            <person name="Lipzen A."/>
            <person name="Daum C.G."/>
            <person name="Aanen D.K."/>
            <person name="Tsang A."/>
            <person name="Henrissat B."/>
            <person name="Bilanenko E.N."/>
            <person name="de Vries R.P."/>
            <person name="van Kan J.A.L."/>
            <person name="Grigoriev I.V."/>
            <person name="Debets A.J.M."/>
        </authorList>
    </citation>
    <scope>NUCLEOTIDE SEQUENCE [LARGE SCALE GENOMIC DNA]</scope>
    <source>
        <strain evidence="12 13">F11</strain>
    </source>
</reference>
<dbReference type="InterPro" id="IPR022383">
    <property type="entry name" value="Lactate/malate_DH_C"/>
</dbReference>
<dbReference type="InterPro" id="IPR001236">
    <property type="entry name" value="Lactate/malate_DH_N"/>
</dbReference>
<feature type="binding site" evidence="8">
    <location>
        <begin position="20"/>
        <end position="25"/>
    </location>
    <ligand>
        <name>NAD(+)</name>
        <dbReference type="ChEBI" id="CHEBI:57540"/>
    </ligand>
</feature>
<dbReference type="PROSITE" id="PS00064">
    <property type="entry name" value="L_LDH"/>
    <property type="match status" value="1"/>
</dbReference>
<dbReference type="GO" id="GO:0004459">
    <property type="term" value="F:L-lactate dehydrogenase (NAD+) activity"/>
    <property type="evidence" value="ECO:0007669"/>
    <property type="project" value="UniProtKB-EC"/>
</dbReference>
<comment type="similarity">
    <text evidence="2">Belongs to the LDH/MDH superfamily. LDH family.</text>
</comment>
<proteinExistence type="inferred from homology"/>
<evidence type="ECO:0000313" key="12">
    <source>
        <dbReference type="EMBL" id="ROT43837.1"/>
    </source>
</evidence>
<dbReference type="STRING" id="1314773.A0A3N2QAW3"/>
<comment type="pathway">
    <text evidence="1 9">Fermentation; pyruvate fermentation to lactate; (S)-lactate from pyruvate: step 1/1.</text>
</comment>
<dbReference type="PRINTS" id="PR00086">
    <property type="entry name" value="LLDHDRGNASE"/>
</dbReference>
<dbReference type="UniPathway" id="UPA00554">
    <property type="reaction ID" value="UER00611"/>
</dbReference>
<dbReference type="InterPro" id="IPR011304">
    <property type="entry name" value="L-lactate_DH"/>
</dbReference>
<dbReference type="EC" id="1.1.1.27" evidence="3 9"/>
<dbReference type="OrthoDB" id="6270329at2759"/>
<sequence>MSQTLKLEAAAGSTKMVIVGAGSVGTTTAYALLLSGLAADIVLIDINQARVEGEVADLGHAAHFTHTRVRSGTYADCAGATAVIITAGANQKPGQTRPQLVAANHALFASIIPPIAAASSPDTILVVATNPADVLTHAAVRLSGFPPYRVIGTGTALDTTRLRRELGAHFGISPRSVHAFVVGEHGDSQLPAWSLANICGMRLPEYCRQAGRAHDEAEMEACAKRTRDAAYTIIERKGKTNYGIASVIVAILEPIVKNADAIMTVSQVGTYAGVEDVALSMPCKINRRGAFQEVPLPLDERETELLRRSAESIRAMIMSVAAPE</sequence>
<dbReference type="GeneID" id="39577990"/>
<dbReference type="HAMAP" id="MF_00488">
    <property type="entry name" value="Lactate_dehydrog"/>
    <property type="match status" value="1"/>
</dbReference>
<feature type="domain" description="Lactate/malate dehydrogenase N-terminal" evidence="10">
    <location>
        <begin position="15"/>
        <end position="152"/>
    </location>
</feature>
<dbReference type="PANTHER" id="PTHR43128">
    <property type="entry name" value="L-2-HYDROXYCARBOXYLATE DEHYDROGENASE (NAD(P)(+))"/>
    <property type="match status" value="1"/>
</dbReference>
<dbReference type="PANTHER" id="PTHR43128:SF16">
    <property type="entry name" value="L-LACTATE DEHYDROGENASE"/>
    <property type="match status" value="1"/>
</dbReference>
<evidence type="ECO:0000256" key="1">
    <source>
        <dbReference type="ARBA" id="ARBA00004843"/>
    </source>
</evidence>
<evidence type="ECO:0000313" key="13">
    <source>
        <dbReference type="Proteomes" id="UP000272025"/>
    </source>
</evidence>
<dbReference type="GO" id="GO:0005737">
    <property type="term" value="C:cytoplasm"/>
    <property type="evidence" value="ECO:0007669"/>
    <property type="project" value="InterPro"/>
</dbReference>
<feature type="binding site" evidence="8">
    <location>
        <position position="104"/>
    </location>
    <ligand>
        <name>NAD(+)</name>
        <dbReference type="ChEBI" id="CHEBI:57540"/>
    </ligand>
</feature>
<evidence type="ECO:0000256" key="8">
    <source>
        <dbReference type="PIRSR" id="PIRSR000102-3"/>
    </source>
</evidence>
<dbReference type="SUPFAM" id="SSF51735">
    <property type="entry name" value="NAD(P)-binding Rossmann-fold domains"/>
    <property type="match status" value="1"/>
</dbReference>
<comment type="catalytic activity">
    <reaction evidence="6 9">
        <text>(S)-lactate + NAD(+) = pyruvate + NADH + H(+)</text>
        <dbReference type="Rhea" id="RHEA:23444"/>
        <dbReference type="ChEBI" id="CHEBI:15361"/>
        <dbReference type="ChEBI" id="CHEBI:15378"/>
        <dbReference type="ChEBI" id="CHEBI:16651"/>
        <dbReference type="ChEBI" id="CHEBI:57540"/>
        <dbReference type="ChEBI" id="CHEBI:57945"/>
        <dbReference type="EC" id="1.1.1.27"/>
    </reaction>
</comment>
<keyword evidence="5 8" id="KW-0520">NAD</keyword>
<accession>A0A3N2QAW3</accession>
<dbReference type="PIRSF" id="PIRSF000102">
    <property type="entry name" value="Lac_mal_DH"/>
    <property type="match status" value="1"/>
</dbReference>
<gene>
    <name evidence="12" type="ORF">SODALDRAFT_320205</name>
</gene>
<dbReference type="SUPFAM" id="SSF56327">
    <property type="entry name" value="LDH C-terminal domain-like"/>
    <property type="match status" value="1"/>
</dbReference>
<dbReference type="Gene3D" id="3.40.50.720">
    <property type="entry name" value="NAD(P)-binding Rossmann-like Domain"/>
    <property type="match status" value="1"/>
</dbReference>
<dbReference type="EMBL" id="ML119051">
    <property type="protein sequence ID" value="ROT43837.1"/>
    <property type="molecule type" value="Genomic_DNA"/>
</dbReference>
<dbReference type="InterPro" id="IPR036291">
    <property type="entry name" value="NAD(P)-bd_dom_sf"/>
</dbReference>
<evidence type="ECO:0000256" key="4">
    <source>
        <dbReference type="ARBA" id="ARBA00023002"/>
    </source>
</evidence>
<dbReference type="Proteomes" id="UP000272025">
    <property type="component" value="Unassembled WGS sequence"/>
</dbReference>
<feature type="active site" description="Proton acceptor" evidence="7">
    <location>
        <position position="185"/>
    </location>
</feature>
<evidence type="ECO:0000256" key="2">
    <source>
        <dbReference type="ARBA" id="ARBA00006054"/>
    </source>
</evidence>
<dbReference type="InterPro" id="IPR018177">
    <property type="entry name" value="L-lactate_DH_AS"/>
</dbReference>
<dbReference type="InterPro" id="IPR015955">
    <property type="entry name" value="Lactate_DH/Glyco_Ohase_4_C"/>
</dbReference>
<evidence type="ECO:0000256" key="5">
    <source>
        <dbReference type="ARBA" id="ARBA00023027"/>
    </source>
</evidence>
<evidence type="ECO:0000256" key="6">
    <source>
        <dbReference type="ARBA" id="ARBA00049258"/>
    </source>
</evidence>
<keyword evidence="4 9" id="KW-0560">Oxidoreductase</keyword>
<dbReference type="Gene3D" id="3.90.110.10">
    <property type="entry name" value="Lactate dehydrogenase/glycoside hydrolase, family 4, C-terminal"/>
    <property type="match status" value="1"/>
</dbReference>
<evidence type="ECO:0000256" key="3">
    <source>
        <dbReference type="ARBA" id="ARBA00012967"/>
    </source>
</evidence>
<keyword evidence="13" id="KW-1185">Reference proteome</keyword>
<dbReference type="AlphaFoldDB" id="A0A3N2QAW3"/>
<protein>
    <recommendedName>
        <fullName evidence="3 9">L-lactate dehydrogenase</fullName>
        <ecNumber evidence="3 9">1.1.1.27</ecNumber>
    </recommendedName>
</protein>
<organism evidence="12 13">
    <name type="scientific">Sodiomyces alkalinus (strain CBS 110278 / VKM F-3762 / F11)</name>
    <name type="common">Alkaliphilic filamentous fungus</name>
    <dbReference type="NCBI Taxonomy" id="1314773"/>
    <lineage>
        <taxon>Eukaryota</taxon>
        <taxon>Fungi</taxon>
        <taxon>Dikarya</taxon>
        <taxon>Ascomycota</taxon>
        <taxon>Pezizomycotina</taxon>
        <taxon>Sordariomycetes</taxon>
        <taxon>Hypocreomycetidae</taxon>
        <taxon>Glomerellales</taxon>
        <taxon>Plectosphaerellaceae</taxon>
        <taxon>Sodiomyces</taxon>
    </lineage>
</organism>
<name>A0A3N2QAW3_SODAK</name>
<dbReference type="Pfam" id="PF02866">
    <property type="entry name" value="Ldh_1_C"/>
    <property type="match status" value="1"/>
</dbReference>
<evidence type="ECO:0000259" key="10">
    <source>
        <dbReference type="Pfam" id="PF00056"/>
    </source>
</evidence>
<dbReference type="RefSeq" id="XP_028471643.1">
    <property type="nucleotide sequence ID" value="XM_028609512.1"/>
</dbReference>
<dbReference type="Pfam" id="PF00056">
    <property type="entry name" value="Ldh_1_N"/>
    <property type="match status" value="1"/>
</dbReference>
<dbReference type="InterPro" id="IPR001557">
    <property type="entry name" value="L-lactate/malate_DH"/>
</dbReference>
<feature type="binding site" evidence="8">
    <location>
        <position position="45"/>
    </location>
    <ligand>
        <name>NAD(+)</name>
        <dbReference type="ChEBI" id="CHEBI:57540"/>
    </ligand>
</feature>
<evidence type="ECO:0000259" key="11">
    <source>
        <dbReference type="Pfam" id="PF02866"/>
    </source>
</evidence>
<feature type="domain" description="Lactate/malate dehydrogenase C-terminal" evidence="11">
    <location>
        <begin position="155"/>
        <end position="320"/>
    </location>
</feature>
<dbReference type="NCBIfam" id="TIGR01771">
    <property type="entry name" value="L-LDH-NAD"/>
    <property type="match status" value="1"/>
</dbReference>
<evidence type="ECO:0000256" key="9">
    <source>
        <dbReference type="RuleBase" id="RU000496"/>
    </source>
</evidence>
<evidence type="ECO:0000256" key="7">
    <source>
        <dbReference type="PIRSR" id="PIRSR000102-1"/>
    </source>
</evidence>
<dbReference type="GO" id="GO:0006089">
    <property type="term" value="P:lactate metabolic process"/>
    <property type="evidence" value="ECO:0007669"/>
    <property type="project" value="TreeGrafter"/>
</dbReference>